<evidence type="ECO:0000313" key="1">
    <source>
        <dbReference type="EMBL" id="WED64022.1"/>
    </source>
</evidence>
<proteinExistence type="predicted"/>
<name>A0AAF0CH92_9BACT</name>
<protein>
    <submittedName>
        <fullName evidence="1">Uncharacterized protein</fullName>
    </submittedName>
</protein>
<keyword evidence="2" id="KW-1185">Reference proteome</keyword>
<dbReference type="EMBL" id="CP119075">
    <property type="protein sequence ID" value="WED64022.1"/>
    <property type="molecule type" value="Genomic_DNA"/>
</dbReference>
<sequence length="210" mass="22837">MRKLVPYKTTRNALAALDNGGRFYNLLTKSADGEIAPAELAKVAGVYSDQQQMFLFLEMALAALPEDGATTVVSALSPELKKARRRHRPAMLSPAAAVTTGKPGKSLIVTGVPRYVQSNTDFVGFIMIPISTGKVTTFSMVPIMDAYDVYEVRDDASDANFLVAHARTKTKLPAHRTTFGGILKKLEKSKAKTSAHHGYLDALFYTPQSD</sequence>
<dbReference type="AlphaFoldDB" id="A0AAF0CH92"/>
<reference evidence="1" key="1">
    <citation type="submission" date="2023-03" db="EMBL/GenBank/DDBJ databases">
        <title>Lomoglobus Profundus gen. nov., sp. nov., a novel member of the phylum Verrucomicrobia, isolated from deep-marine sediment of South China Sea.</title>
        <authorList>
            <person name="Ahmad T."/>
            <person name="Ishaq S.E."/>
            <person name="Wang F."/>
        </authorList>
    </citation>
    <scope>NUCLEOTIDE SEQUENCE</scope>
    <source>
        <strain evidence="1">LMO-M01</strain>
    </source>
</reference>
<evidence type="ECO:0000313" key="2">
    <source>
        <dbReference type="Proteomes" id="UP001218638"/>
    </source>
</evidence>
<accession>A0AAF0CH92</accession>
<dbReference type="Proteomes" id="UP001218638">
    <property type="component" value="Chromosome"/>
</dbReference>
<dbReference type="KEGG" id="slom:PXH66_16920"/>
<gene>
    <name evidence="1" type="ORF">PXH66_16920</name>
</gene>
<organism evidence="1 2">
    <name type="scientific">Synoicihabitans lomoniglobus</name>
    <dbReference type="NCBI Taxonomy" id="2909285"/>
    <lineage>
        <taxon>Bacteria</taxon>
        <taxon>Pseudomonadati</taxon>
        <taxon>Verrucomicrobiota</taxon>
        <taxon>Opitutia</taxon>
        <taxon>Opitutales</taxon>
        <taxon>Opitutaceae</taxon>
        <taxon>Synoicihabitans</taxon>
    </lineage>
</organism>
<dbReference type="RefSeq" id="WP_330930105.1">
    <property type="nucleotide sequence ID" value="NZ_CP119075.1"/>
</dbReference>